<gene>
    <name evidence="3" type="ORF">DS745_05655</name>
</gene>
<evidence type="ECO:0000256" key="1">
    <source>
        <dbReference type="ARBA" id="ARBA00008645"/>
    </source>
</evidence>
<dbReference type="SUPFAM" id="SSF53474">
    <property type="entry name" value="alpha/beta-Hydrolases"/>
    <property type="match status" value="1"/>
</dbReference>
<comment type="similarity">
    <text evidence="1">Belongs to the AB hydrolase superfamily.</text>
</comment>
<protein>
    <submittedName>
        <fullName evidence="3">Alpha/beta hydrolase</fullName>
    </submittedName>
</protein>
<dbReference type="Pfam" id="PF00561">
    <property type="entry name" value="Abhydrolase_1"/>
    <property type="match status" value="1"/>
</dbReference>
<sequence length="272" mass="30321">MGEKIKVRNNVKIFGNGTQSMIFAPGFGCDQSVWNLVVEAFKNDFKIILFDHVGAGRSDIQAYNQDRYSTLNGYAQDVVEICSALDIKDAIFVGHSVGAMIGLLASIQEPTYFSQLVMVGPSPYYLNDPPHYFGGFEKEDLLGLIDMMQKNYIGWATFFAATVLNNTAQETVIKELENRFCSTDPLIARQFAETTFFSDHRSDLPKVTVPTLILQCSEDIIAPDAVGDYLNKHIPNSLLVKMVATGHCPHLSHPEETISILREYLNVTAEVR</sequence>
<comment type="caution">
    <text evidence="3">The sequence shown here is derived from an EMBL/GenBank/DDBJ whole genome shotgun (WGS) entry which is preliminary data.</text>
</comment>
<dbReference type="Gene3D" id="3.40.50.1820">
    <property type="entry name" value="alpha/beta hydrolase"/>
    <property type="match status" value="1"/>
</dbReference>
<evidence type="ECO:0000313" key="4">
    <source>
        <dbReference type="Proteomes" id="UP000290649"/>
    </source>
</evidence>
<keyword evidence="4" id="KW-1185">Reference proteome</keyword>
<accession>A0A4Q0VW90</accession>
<dbReference type="RefSeq" id="WP_129077304.1">
    <property type="nucleotide sequence ID" value="NZ_QOUX01000021.1"/>
</dbReference>
<reference evidence="3 4" key="1">
    <citation type="journal article" date="2019" name="Int. J. Syst. Evol. Microbiol.">
        <title>Anaerobacillus alkaliphilus sp. nov., a novel alkaliphilic and moderately halophilic bacterium.</title>
        <authorList>
            <person name="Borsodi A.K."/>
            <person name="Aszalos J.M."/>
            <person name="Bihari P."/>
            <person name="Nagy I."/>
            <person name="Schumann P."/>
            <person name="Sproer C."/>
            <person name="Kovacs A.L."/>
            <person name="Boka K."/>
            <person name="Dobosy P."/>
            <person name="Ovari M."/>
            <person name="Szili-Kovacs T."/>
            <person name="Toth E."/>
        </authorList>
    </citation>
    <scope>NUCLEOTIDE SEQUENCE [LARGE SCALE GENOMIC DNA]</scope>
    <source>
        <strain evidence="3 4">B16-10</strain>
    </source>
</reference>
<evidence type="ECO:0000313" key="3">
    <source>
        <dbReference type="EMBL" id="RXJ02795.1"/>
    </source>
</evidence>
<dbReference type="OrthoDB" id="9780932at2"/>
<dbReference type="AlphaFoldDB" id="A0A4Q0VW90"/>
<dbReference type="InterPro" id="IPR000073">
    <property type="entry name" value="AB_hydrolase_1"/>
</dbReference>
<dbReference type="EMBL" id="QOUX01000021">
    <property type="protein sequence ID" value="RXJ02795.1"/>
    <property type="molecule type" value="Genomic_DNA"/>
</dbReference>
<dbReference type="Proteomes" id="UP000290649">
    <property type="component" value="Unassembled WGS sequence"/>
</dbReference>
<dbReference type="GO" id="GO:0016787">
    <property type="term" value="F:hydrolase activity"/>
    <property type="evidence" value="ECO:0007669"/>
    <property type="project" value="UniProtKB-KW"/>
</dbReference>
<keyword evidence="3" id="KW-0378">Hydrolase</keyword>
<name>A0A4Q0VW90_9BACI</name>
<dbReference type="PANTHER" id="PTHR43039">
    <property type="entry name" value="ESTERASE-RELATED"/>
    <property type="match status" value="1"/>
</dbReference>
<dbReference type="InterPro" id="IPR029058">
    <property type="entry name" value="AB_hydrolase_fold"/>
</dbReference>
<feature type="domain" description="AB hydrolase-1" evidence="2">
    <location>
        <begin position="21"/>
        <end position="254"/>
    </location>
</feature>
<dbReference type="PRINTS" id="PR00111">
    <property type="entry name" value="ABHYDROLASE"/>
</dbReference>
<evidence type="ECO:0000259" key="2">
    <source>
        <dbReference type="Pfam" id="PF00561"/>
    </source>
</evidence>
<organism evidence="3 4">
    <name type="scientific">Anaerobacillus alkaliphilus</name>
    <dbReference type="NCBI Taxonomy" id="1548597"/>
    <lineage>
        <taxon>Bacteria</taxon>
        <taxon>Bacillati</taxon>
        <taxon>Bacillota</taxon>
        <taxon>Bacilli</taxon>
        <taxon>Bacillales</taxon>
        <taxon>Bacillaceae</taxon>
        <taxon>Anaerobacillus</taxon>
    </lineage>
</organism>
<proteinExistence type="inferred from homology"/>